<organism evidence="1 2">
    <name type="scientific">Snuella sedimenti</name>
    <dbReference type="NCBI Taxonomy" id="2798802"/>
    <lineage>
        <taxon>Bacteria</taxon>
        <taxon>Pseudomonadati</taxon>
        <taxon>Bacteroidota</taxon>
        <taxon>Flavobacteriia</taxon>
        <taxon>Flavobacteriales</taxon>
        <taxon>Flavobacteriaceae</taxon>
        <taxon>Snuella</taxon>
    </lineage>
</organism>
<sequence length="48" mass="5756">MNQNLENKLIKTIEEDVWMIDILKTVRIIKLKDCWAGTYFVKKQPHPL</sequence>
<proteinExistence type="predicted"/>
<keyword evidence="2" id="KW-1185">Reference proteome</keyword>
<evidence type="ECO:0000313" key="1">
    <source>
        <dbReference type="EMBL" id="MBJ6367022.1"/>
    </source>
</evidence>
<reference evidence="1" key="1">
    <citation type="submission" date="2020-12" db="EMBL/GenBank/DDBJ databases">
        <title>Snuella sp. nov., isolated from sediment in Incheon.</title>
        <authorList>
            <person name="Kim W."/>
        </authorList>
    </citation>
    <scope>NUCLEOTIDE SEQUENCE</scope>
    <source>
        <strain evidence="1">CAU 1569</strain>
    </source>
</reference>
<comment type="caution">
    <text evidence="1">The sequence shown here is derived from an EMBL/GenBank/DDBJ whole genome shotgun (WGS) entry which is preliminary data.</text>
</comment>
<dbReference type="RefSeq" id="WP_199113440.1">
    <property type="nucleotide sequence ID" value="NZ_JAELVQ010000002.1"/>
</dbReference>
<name>A0A8J7IEW2_9FLAO</name>
<accession>A0A8J7IEW2</accession>
<dbReference type="AlphaFoldDB" id="A0A8J7IEW2"/>
<evidence type="ECO:0000313" key="2">
    <source>
        <dbReference type="Proteomes" id="UP000610931"/>
    </source>
</evidence>
<gene>
    <name evidence="1" type="ORF">JF259_02865</name>
</gene>
<dbReference type="Proteomes" id="UP000610931">
    <property type="component" value="Unassembled WGS sequence"/>
</dbReference>
<dbReference type="EMBL" id="JAELVQ010000002">
    <property type="protein sequence ID" value="MBJ6367022.1"/>
    <property type="molecule type" value="Genomic_DNA"/>
</dbReference>
<protein>
    <submittedName>
        <fullName evidence="1">Uncharacterized protein</fullName>
    </submittedName>
</protein>